<dbReference type="InterPro" id="IPR003356">
    <property type="entry name" value="DNA_methylase_A-5"/>
</dbReference>
<reference evidence="3" key="1">
    <citation type="submission" date="2022-10" db="EMBL/GenBank/DDBJ databases">
        <title>Completed Genome Sequence of two octocoral isolated bacterium, Endozoicomonas euniceicola EF212T and Endozoicomonas gorgoniicola PS125T.</title>
        <authorList>
            <person name="Chiou Y.-J."/>
            <person name="Chen Y.-H."/>
        </authorList>
    </citation>
    <scope>NUCLEOTIDE SEQUENCE</scope>
    <source>
        <strain evidence="3">EF212</strain>
    </source>
</reference>
<gene>
    <name evidence="3" type="ORF">NX720_06625</name>
</gene>
<feature type="domain" description="DNA methylase adenine-specific" evidence="2">
    <location>
        <begin position="2"/>
        <end position="26"/>
    </location>
</feature>
<dbReference type="Pfam" id="PF02384">
    <property type="entry name" value="N6_Mtase"/>
    <property type="match status" value="1"/>
</dbReference>
<dbReference type="GO" id="GO:0008168">
    <property type="term" value="F:methyltransferase activity"/>
    <property type="evidence" value="ECO:0007669"/>
    <property type="project" value="UniProtKB-KW"/>
</dbReference>
<dbReference type="Proteomes" id="UP001163255">
    <property type="component" value="Chromosome"/>
</dbReference>
<evidence type="ECO:0000313" key="3">
    <source>
        <dbReference type="EMBL" id="UYM18797.1"/>
    </source>
</evidence>
<keyword evidence="3" id="KW-0489">Methyltransferase</keyword>
<dbReference type="RefSeq" id="WP_262601544.1">
    <property type="nucleotide sequence ID" value="NZ_CP103300.1"/>
</dbReference>
<protein>
    <submittedName>
        <fullName evidence="3">N-6 DNA methylase</fullName>
    </submittedName>
</protein>
<keyword evidence="4" id="KW-1185">Reference proteome</keyword>
<keyword evidence="3" id="KW-0808">Transferase</keyword>
<proteinExistence type="inferred from homology"/>
<sequence length="51" mass="5198">MGVVLPHGILFRGGEEGKIRTDLGRATPNCPVIALNPSSAGLSPHCGSNSL</sequence>
<name>A0ABY6H1V2_9GAMM</name>
<evidence type="ECO:0000313" key="4">
    <source>
        <dbReference type="Proteomes" id="UP001163255"/>
    </source>
</evidence>
<accession>A0ABY6H1V2</accession>
<dbReference type="EMBL" id="CP103300">
    <property type="protein sequence ID" value="UYM18797.1"/>
    <property type="molecule type" value="Genomic_DNA"/>
</dbReference>
<evidence type="ECO:0000256" key="1">
    <source>
        <dbReference type="ARBA" id="ARBA00006594"/>
    </source>
</evidence>
<dbReference type="GO" id="GO:0032259">
    <property type="term" value="P:methylation"/>
    <property type="evidence" value="ECO:0007669"/>
    <property type="project" value="UniProtKB-KW"/>
</dbReference>
<evidence type="ECO:0000259" key="2">
    <source>
        <dbReference type="Pfam" id="PF02384"/>
    </source>
</evidence>
<organism evidence="3 4">
    <name type="scientific">Endozoicomonas euniceicola</name>
    <dbReference type="NCBI Taxonomy" id="1234143"/>
    <lineage>
        <taxon>Bacteria</taxon>
        <taxon>Pseudomonadati</taxon>
        <taxon>Pseudomonadota</taxon>
        <taxon>Gammaproteobacteria</taxon>
        <taxon>Oceanospirillales</taxon>
        <taxon>Endozoicomonadaceae</taxon>
        <taxon>Endozoicomonas</taxon>
    </lineage>
</organism>
<comment type="similarity">
    <text evidence="1">Belongs to the N(4)/N(6)-methyltransferase family.</text>
</comment>